<feature type="transmembrane region" description="Helical" evidence="1">
    <location>
        <begin position="165"/>
        <end position="188"/>
    </location>
</feature>
<dbReference type="OrthoDB" id="2032240at2"/>
<evidence type="ECO:0000313" key="3">
    <source>
        <dbReference type="Proteomes" id="UP000257076"/>
    </source>
</evidence>
<feature type="transmembrane region" description="Helical" evidence="1">
    <location>
        <begin position="213"/>
        <end position="234"/>
    </location>
</feature>
<dbReference type="Pfam" id="PF12730">
    <property type="entry name" value="ABC2_membrane_4"/>
    <property type="match status" value="1"/>
</dbReference>
<feature type="transmembrane region" description="Helical" evidence="1">
    <location>
        <begin position="58"/>
        <end position="79"/>
    </location>
</feature>
<dbReference type="PANTHER" id="PTHR37305">
    <property type="entry name" value="INTEGRAL MEMBRANE PROTEIN-RELATED"/>
    <property type="match status" value="1"/>
</dbReference>
<proteinExistence type="predicted"/>
<dbReference type="Proteomes" id="UP000257076">
    <property type="component" value="Unassembled WGS sequence"/>
</dbReference>
<dbReference type="AlphaFoldDB" id="A0A3E0AYP6"/>
<name>A0A3E0AYP6_9STAP</name>
<evidence type="ECO:0000256" key="1">
    <source>
        <dbReference type="SAM" id="Phobius"/>
    </source>
</evidence>
<dbReference type="EMBL" id="QUMW01000010">
    <property type="protein sequence ID" value="REG24860.1"/>
    <property type="molecule type" value="Genomic_DNA"/>
</dbReference>
<reference evidence="2 3" key="1">
    <citation type="submission" date="2018-08" db="EMBL/GenBank/DDBJ databases">
        <title>Genomic Encyclopedia of Type Strains, Phase IV (KMG-IV): sequencing the most valuable type-strain genomes for metagenomic binning, comparative biology and taxonomic classification.</title>
        <authorList>
            <person name="Goeker M."/>
        </authorList>
    </citation>
    <scope>NUCLEOTIDE SEQUENCE [LARGE SCALE GENOMIC DNA]</scope>
    <source>
        <strain evidence="2 3">DSM 17274</strain>
    </source>
</reference>
<feature type="transmembrane region" description="Helical" evidence="1">
    <location>
        <begin position="17"/>
        <end position="38"/>
    </location>
</feature>
<dbReference type="RefSeq" id="WP_115884987.1">
    <property type="nucleotide sequence ID" value="NZ_CBCSHX010000002.1"/>
</dbReference>
<gene>
    <name evidence="2" type="ORF">DFR63_1170</name>
</gene>
<organism evidence="2 3">
    <name type="scientific">Jeotgalicoccus halotolerans</name>
    <dbReference type="NCBI Taxonomy" id="157227"/>
    <lineage>
        <taxon>Bacteria</taxon>
        <taxon>Bacillati</taxon>
        <taxon>Bacillota</taxon>
        <taxon>Bacilli</taxon>
        <taxon>Bacillales</taxon>
        <taxon>Staphylococcaceae</taxon>
        <taxon>Jeotgalicoccus</taxon>
    </lineage>
</organism>
<feature type="transmembrane region" description="Helical" evidence="1">
    <location>
        <begin position="136"/>
        <end position="158"/>
    </location>
</feature>
<evidence type="ECO:0000313" key="2">
    <source>
        <dbReference type="EMBL" id="REG24860.1"/>
    </source>
</evidence>
<feature type="transmembrane region" description="Helical" evidence="1">
    <location>
        <begin position="100"/>
        <end position="124"/>
    </location>
</feature>
<dbReference type="PANTHER" id="PTHR37305:SF1">
    <property type="entry name" value="MEMBRANE PROTEIN"/>
    <property type="match status" value="1"/>
</dbReference>
<accession>A0A3E0AYP6</accession>
<comment type="caution">
    <text evidence="2">The sequence shown here is derived from an EMBL/GenBank/DDBJ whole genome shotgun (WGS) entry which is preliminary data.</text>
</comment>
<protein>
    <submittedName>
        <fullName evidence="2">ABC-2 family transporter</fullName>
    </submittedName>
</protein>
<keyword evidence="1" id="KW-0812">Transmembrane</keyword>
<keyword evidence="3" id="KW-1185">Reference proteome</keyword>
<keyword evidence="1" id="KW-1133">Transmembrane helix</keyword>
<keyword evidence="1" id="KW-0472">Membrane</keyword>
<sequence length="242" mass="28088">MIQYIKNEFYKIRHEKFMVYITMLSLVPFMMNGINFYINDDNLSLKNGLYFRLYNQYLMLLPIITSVIAASLFYMEYTNRTLLAWLSYDKNKFKLFNSKVLAFLLISLQLMLVNLFIIIIFYAFNNAGLLTLGRISLSFISLNIFIIVSVGAFTLFIINMTKNIIISFTAGIVFTIISMILIAAPFSYLLPATLGYRIGHLLLDSSFYYDKPLIHTLTGFLITVITTLSLYFLAYKKFKIHE</sequence>